<proteinExistence type="predicted"/>
<dbReference type="PANTHER" id="PTHR33164:SF43">
    <property type="entry name" value="HTH-TYPE TRANSCRIPTIONAL REPRESSOR YETL"/>
    <property type="match status" value="1"/>
</dbReference>
<dbReference type="GO" id="GO:0006950">
    <property type="term" value="P:response to stress"/>
    <property type="evidence" value="ECO:0007669"/>
    <property type="project" value="TreeGrafter"/>
</dbReference>
<dbReference type="PROSITE" id="PS50995">
    <property type="entry name" value="HTH_MARR_2"/>
    <property type="match status" value="1"/>
</dbReference>
<dbReference type="InterPro" id="IPR036388">
    <property type="entry name" value="WH-like_DNA-bd_sf"/>
</dbReference>
<dbReference type="Pfam" id="PF01047">
    <property type="entry name" value="MarR"/>
    <property type="match status" value="1"/>
</dbReference>
<dbReference type="InterPro" id="IPR000835">
    <property type="entry name" value="HTH_MarR-typ"/>
</dbReference>
<dbReference type="SUPFAM" id="SSF46785">
    <property type="entry name" value="Winged helix' DNA-binding domain"/>
    <property type="match status" value="1"/>
</dbReference>
<keyword evidence="3" id="KW-1185">Reference proteome</keyword>
<reference evidence="2" key="1">
    <citation type="submission" date="2021-03" db="EMBL/GenBank/DDBJ databases">
        <title>Whole genome shotgun sequence of Actinoplanes auranticolor NBRC 12245.</title>
        <authorList>
            <person name="Komaki H."/>
            <person name="Tamura T."/>
        </authorList>
    </citation>
    <scope>NUCLEOTIDE SEQUENCE</scope>
    <source>
        <strain evidence="2">NBRC 12245</strain>
    </source>
</reference>
<accession>A0A919S792</accession>
<dbReference type="AlphaFoldDB" id="A0A919S792"/>
<comment type="caution">
    <text evidence="2">The sequence shown here is derived from an EMBL/GenBank/DDBJ whole genome shotgun (WGS) entry which is preliminary data.</text>
</comment>
<protein>
    <recommendedName>
        <fullName evidence="1">HTH marR-type domain-containing protein</fullName>
    </recommendedName>
</protein>
<sequence length="153" mass="16620">MSVEDLVTQRPLGRLVAMLAREFVARMATVLQRHGFTDAGWWLLSELAAAPAGGLPLGEIARRAGLGASTATLFSDQFAERGLLVRQRSASNRRLVVAELTEAGRACVAAVRADLNDLFEGTYERLTSVEREVLTGLLTRLLDPETSDELPRG</sequence>
<evidence type="ECO:0000313" key="3">
    <source>
        <dbReference type="Proteomes" id="UP000681340"/>
    </source>
</evidence>
<name>A0A919S792_9ACTN</name>
<dbReference type="SMART" id="SM00347">
    <property type="entry name" value="HTH_MARR"/>
    <property type="match status" value="1"/>
</dbReference>
<dbReference type="Proteomes" id="UP000681340">
    <property type="component" value="Unassembled WGS sequence"/>
</dbReference>
<evidence type="ECO:0000313" key="2">
    <source>
        <dbReference type="EMBL" id="GIM66318.1"/>
    </source>
</evidence>
<organism evidence="2 3">
    <name type="scientific">Actinoplanes auranticolor</name>
    <dbReference type="NCBI Taxonomy" id="47988"/>
    <lineage>
        <taxon>Bacteria</taxon>
        <taxon>Bacillati</taxon>
        <taxon>Actinomycetota</taxon>
        <taxon>Actinomycetes</taxon>
        <taxon>Micromonosporales</taxon>
        <taxon>Micromonosporaceae</taxon>
        <taxon>Actinoplanes</taxon>
    </lineage>
</organism>
<dbReference type="InterPro" id="IPR039422">
    <property type="entry name" value="MarR/SlyA-like"/>
</dbReference>
<dbReference type="EMBL" id="BOQL01000018">
    <property type="protein sequence ID" value="GIM66318.1"/>
    <property type="molecule type" value="Genomic_DNA"/>
</dbReference>
<dbReference type="GO" id="GO:0003700">
    <property type="term" value="F:DNA-binding transcription factor activity"/>
    <property type="evidence" value="ECO:0007669"/>
    <property type="project" value="InterPro"/>
</dbReference>
<dbReference type="InterPro" id="IPR036390">
    <property type="entry name" value="WH_DNA-bd_sf"/>
</dbReference>
<feature type="domain" description="HTH marR-type" evidence="1">
    <location>
        <begin position="9"/>
        <end position="143"/>
    </location>
</feature>
<dbReference type="PANTHER" id="PTHR33164">
    <property type="entry name" value="TRANSCRIPTIONAL REGULATOR, MARR FAMILY"/>
    <property type="match status" value="1"/>
</dbReference>
<dbReference type="RefSeq" id="WP_212988284.1">
    <property type="nucleotide sequence ID" value="NZ_BAABEA010000009.1"/>
</dbReference>
<dbReference type="Gene3D" id="1.10.10.10">
    <property type="entry name" value="Winged helix-like DNA-binding domain superfamily/Winged helix DNA-binding domain"/>
    <property type="match status" value="1"/>
</dbReference>
<evidence type="ECO:0000259" key="1">
    <source>
        <dbReference type="PROSITE" id="PS50995"/>
    </source>
</evidence>
<gene>
    <name evidence="2" type="ORF">Aau02nite_22600</name>
</gene>